<keyword evidence="3 9" id="KW-0813">Transport</keyword>
<dbReference type="OrthoDB" id="250329at2759"/>
<organism evidence="10 11">
    <name type="scientific">Lichtheimia corymbifera JMRC:FSU:9682</name>
    <dbReference type="NCBI Taxonomy" id="1263082"/>
    <lineage>
        <taxon>Eukaryota</taxon>
        <taxon>Fungi</taxon>
        <taxon>Fungi incertae sedis</taxon>
        <taxon>Mucoromycota</taxon>
        <taxon>Mucoromycotina</taxon>
        <taxon>Mucoromycetes</taxon>
        <taxon>Mucorales</taxon>
        <taxon>Lichtheimiaceae</taxon>
        <taxon>Lichtheimia</taxon>
    </lineage>
</organism>
<dbReference type="Pfam" id="PF00153">
    <property type="entry name" value="Mito_carr"/>
    <property type="match status" value="3"/>
</dbReference>
<evidence type="ECO:0000256" key="3">
    <source>
        <dbReference type="ARBA" id="ARBA00022448"/>
    </source>
</evidence>
<reference evidence="10" key="1">
    <citation type="submission" date="2013-08" db="EMBL/GenBank/DDBJ databases">
        <title>Gene expansion shapes genome architecture in the human pathogen Lichtheimia corymbifera: an evolutionary genomics analysis in the ancient terrestrial Mucorales (Mucoromycotina).</title>
        <authorList>
            <person name="Schwartze V.U."/>
            <person name="Winter S."/>
            <person name="Shelest E."/>
            <person name="Marcet-Houben M."/>
            <person name="Horn F."/>
            <person name="Wehner S."/>
            <person name="Hoffmann K."/>
            <person name="Riege K."/>
            <person name="Sammeth M."/>
            <person name="Nowrousian M."/>
            <person name="Valiante V."/>
            <person name="Linde J."/>
            <person name="Jacobsen I.D."/>
            <person name="Marz M."/>
            <person name="Brakhage A.A."/>
            <person name="Gabaldon T."/>
            <person name="Bocker S."/>
            <person name="Voigt K."/>
        </authorList>
    </citation>
    <scope>NUCLEOTIDE SEQUENCE [LARGE SCALE GENOMIC DNA]</scope>
    <source>
        <strain evidence="10">FSU 9682</strain>
    </source>
</reference>
<evidence type="ECO:0000256" key="9">
    <source>
        <dbReference type="RuleBase" id="RU000488"/>
    </source>
</evidence>
<keyword evidence="5" id="KW-1133">Transmembrane helix</keyword>
<dbReference type="AlphaFoldDB" id="A0A068RWW5"/>
<proteinExistence type="inferred from homology"/>
<keyword evidence="7 8" id="KW-0472">Membrane</keyword>
<evidence type="ECO:0000256" key="4">
    <source>
        <dbReference type="ARBA" id="ARBA00022692"/>
    </source>
</evidence>
<dbReference type="VEuPathDB" id="FungiDB:LCOR_05495.1"/>
<evidence type="ECO:0000313" key="11">
    <source>
        <dbReference type="Proteomes" id="UP000027586"/>
    </source>
</evidence>
<evidence type="ECO:0000256" key="7">
    <source>
        <dbReference type="ARBA" id="ARBA00023136"/>
    </source>
</evidence>
<feature type="repeat" description="Solcar" evidence="8">
    <location>
        <begin position="25"/>
        <end position="117"/>
    </location>
</feature>
<dbReference type="SUPFAM" id="SSF103506">
    <property type="entry name" value="Mitochondrial carrier"/>
    <property type="match status" value="1"/>
</dbReference>
<sequence length="331" mass="37104">MPMLSWRQPKNKHWFSLSLNPYLGKMDAYYLFASSVAALAARVCTHPIDTIKTRLQVRSTINDHGLASLKQVIVEPSASHQPAAVVRSLYRGLPVTLLFSVPALSVYLTCYETTKAYLHQHGGQRGYLAQDGMLNHLASGCAAEVAAGTLFTPMEVIKNRLQTQKTQSAASMARQIWKTEGIPGFFRGYWMGLAVFVPHTMTYFAAYEECKMAYARYFYDKNSRSEDTDAAHLPLNAYLLCSGVASAIGITLSTPLDIVKTRWQISAAEQGAEFRQGPLVIVKHMWQREGKWRAFTRGLVARIAWGIPTTAISMTVFEALKDWRSNKRQEQ</sequence>
<dbReference type="EMBL" id="CBTN010000022">
    <property type="protein sequence ID" value="CDH54230.1"/>
    <property type="molecule type" value="Genomic_DNA"/>
</dbReference>
<evidence type="ECO:0000256" key="2">
    <source>
        <dbReference type="ARBA" id="ARBA00006375"/>
    </source>
</evidence>
<evidence type="ECO:0000313" key="10">
    <source>
        <dbReference type="EMBL" id="CDH54230.1"/>
    </source>
</evidence>
<dbReference type="Proteomes" id="UP000027586">
    <property type="component" value="Unassembled WGS sequence"/>
</dbReference>
<feature type="repeat" description="Solcar" evidence="8">
    <location>
        <begin position="131"/>
        <end position="213"/>
    </location>
</feature>
<dbReference type="PANTHER" id="PTHR45758:SF3">
    <property type="entry name" value="MITOCHONDRIAL SUBSTRATE CARRIER FAMILY PROTEIN E"/>
    <property type="match status" value="1"/>
</dbReference>
<comment type="subcellular location">
    <subcellularLocation>
        <location evidence="1">Mitochondrion membrane</location>
        <topology evidence="1">Multi-pass membrane protein</topology>
    </subcellularLocation>
</comment>
<gene>
    <name evidence="10" type="ORF">LCOR_05495.1</name>
</gene>
<feature type="repeat" description="Solcar" evidence="8">
    <location>
        <begin position="237"/>
        <end position="323"/>
    </location>
</feature>
<comment type="caution">
    <text evidence="10">The sequence shown here is derived from an EMBL/GenBank/DDBJ whole genome shotgun (WGS) entry which is preliminary data.</text>
</comment>
<evidence type="ECO:0000256" key="6">
    <source>
        <dbReference type="ARBA" id="ARBA00023128"/>
    </source>
</evidence>
<keyword evidence="11" id="KW-1185">Reference proteome</keyword>
<evidence type="ECO:0000256" key="8">
    <source>
        <dbReference type="PROSITE-ProRule" id="PRU00282"/>
    </source>
</evidence>
<dbReference type="GO" id="GO:0005381">
    <property type="term" value="F:iron ion transmembrane transporter activity"/>
    <property type="evidence" value="ECO:0007669"/>
    <property type="project" value="UniProtKB-ARBA"/>
</dbReference>
<keyword evidence="6" id="KW-0496">Mitochondrion</keyword>
<comment type="similarity">
    <text evidence="2 9">Belongs to the mitochondrial carrier (TC 2.A.29) family.</text>
</comment>
<dbReference type="InterPro" id="IPR018108">
    <property type="entry name" value="MCP_transmembrane"/>
</dbReference>
<dbReference type="InterPro" id="IPR023395">
    <property type="entry name" value="MCP_dom_sf"/>
</dbReference>
<evidence type="ECO:0000256" key="5">
    <source>
        <dbReference type="ARBA" id="ARBA00022989"/>
    </source>
</evidence>
<evidence type="ECO:0000256" key="1">
    <source>
        <dbReference type="ARBA" id="ARBA00004225"/>
    </source>
</evidence>
<dbReference type="PROSITE" id="PS50920">
    <property type="entry name" value="SOLCAR"/>
    <property type="match status" value="3"/>
</dbReference>
<protein>
    <submittedName>
        <fullName evidence="10">Mitochondrial carrier protein</fullName>
    </submittedName>
</protein>
<accession>A0A068RWW5</accession>
<keyword evidence="4 8" id="KW-0812">Transmembrane</keyword>
<dbReference type="STRING" id="1263082.A0A068RWW5"/>
<dbReference type="PANTHER" id="PTHR45758">
    <property type="entry name" value="MITOFERRIN-1-RELATED"/>
    <property type="match status" value="1"/>
</dbReference>
<dbReference type="Gene3D" id="1.50.40.10">
    <property type="entry name" value="Mitochondrial carrier domain"/>
    <property type="match status" value="2"/>
</dbReference>
<name>A0A068RWW5_9FUNG</name>
<dbReference type="GO" id="GO:0031966">
    <property type="term" value="C:mitochondrial membrane"/>
    <property type="evidence" value="ECO:0007669"/>
    <property type="project" value="UniProtKB-SubCell"/>
</dbReference>